<name>A0AAE1WUV1_9LAMI</name>
<dbReference type="PANTHER" id="PTHR10693:SF70">
    <property type="entry name" value="NUCLEOTIDE-BINDING ALPHA-BETA PLAIT DOMAIN, NTF2-LIKE DOMAIN PROTEIN-RELATED"/>
    <property type="match status" value="1"/>
</dbReference>
<dbReference type="InterPro" id="IPR039539">
    <property type="entry name" value="Ras_GTPase_bind_prot"/>
</dbReference>
<evidence type="ECO:0000313" key="3">
    <source>
        <dbReference type="Proteomes" id="UP001289374"/>
    </source>
</evidence>
<dbReference type="Proteomes" id="UP001289374">
    <property type="component" value="Unassembled WGS sequence"/>
</dbReference>
<evidence type="ECO:0000313" key="2">
    <source>
        <dbReference type="EMBL" id="KAK4399851.1"/>
    </source>
</evidence>
<organism evidence="2 3">
    <name type="scientific">Sesamum angolense</name>
    <dbReference type="NCBI Taxonomy" id="2727404"/>
    <lineage>
        <taxon>Eukaryota</taxon>
        <taxon>Viridiplantae</taxon>
        <taxon>Streptophyta</taxon>
        <taxon>Embryophyta</taxon>
        <taxon>Tracheophyta</taxon>
        <taxon>Spermatophyta</taxon>
        <taxon>Magnoliopsida</taxon>
        <taxon>eudicotyledons</taxon>
        <taxon>Gunneridae</taxon>
        <taxon>Pentapetalae</taxon>
        <taxon>asterids</taxon>
        <taxon>lamiids</taxon>
        <taxon>Lamiales</taxon>
        <taxon>Pedaliaceae</taxon>
        <taxon>Sesamum</taxon>
    </lineage>
</organism>
<dbReference type="InterPro" id="IPR012677">
    <property type="entry name" value="Nucleotide-bd_a/b_plait_sf"/>
</dbReference>
<dbReference type="SUPFAM" id="SSF54928">
    <property type="entry name" value="RNA-binding domain, RBD"/>
    <property type="match status" value="1"/>
</dbReference>
<feature type="domain" description="RRM" evidence="1">
    <location>
        <begin position="91"/>
        <end position="164"/>
    </location>
</feature>
<reference evidence="2" key="1">
    <citation type="submission" date="2020-06" db="EMBL/GenBank/DDBJ databases">
        <authorList>
            <person name="Li T."/>
            <person name="Hu X."/>
            <person name="Zhang T."/>
            <person name="Song X."/>
            <person name="Zhang H."/>
            <person name="Dai N."/>
            <person name="Sheng W."/>
            <person name="Hou X."/>
            <person name="Wei L."/>
        </authorList>
    </citation>
    <scope>NUCLEOTIDE SEQUENCE</scope>
    <source>
        <strain evidence="2">K16</strain>
        <tissue evidence="2">Leaf</tissue>
    </source>
</reference>
<dbReference type="InterPro" id="IPR035979">
    <property type="entry name" value="RBD_domain_sf"/>
</dbReference>
<dbReference type="Gene3D" id="3.30.70.330">
    <property type="match status" value="1"/>
</dbReference>
<accession>A0AAE1WUV1</accession>
<dbReference type="InterPro" id="IPR000504">
    <property type="entry name" value="RRM_dom"/>
</dbReference>
<comment type="caution">
    <text evidence="2">The sequence shown here is derived from an EMBL/GenBank/DDBJ whole genome shotgun (WGS) entry which is preliminary data.</text>
</comment>
<dbReference type="GO" id="GO:0005829">
    <property type="term" value="C:cytosol"/>
    <property type="evidence" value="ECO:0007669"/>
    <property type="project" value="TreeGrafter"/>
</dbReference>
<sequence length="203" mass="21754">MTYASVVSVYLLLAKGRAATSSRTARIPSYSKNVTVAPPPAKVSAPGSAGASKISTPSNVVSTSNAMAMAKVAINNIGTHSASSSQEGRRSIYIERLPFDIDRQGILEVVTKFGPVGRSPQSIQIRRHKDGFCCGLVEFESVDYAGRAVEARGVNFGEKQATSHTRDLPIKGRVKDLERGNPISGAPNTTRLTHFWQNLSPLL</sequence>
<reference evidence="2" key="2">
    <citation type="journal article" date="2024" name="Plant">
        <title>Genomic evolution and insights into agronomic trait innovations of Sesamum species.</title>
        <authorList>
            <person name="Miao H."/>
            <person name="Wang L."/>
            <person name="Qu L."/>
            <person name="Liu H."/>
            <person name="Sun Y."/>
            <person name="Le M."/>
            <person name="Wang Q."/>
            <person name="Wei S."/>
            <person name="Zheng Y."/>
            <person name="Lin W."/>
            <person name="Duan Y."/>
            <person name="Cao H."/>
            <person name="Xiong S."/>
            <person name="Wang X."/>
            <person name="Wei L."/>
            <person name="Li C."/>
            <person name="Ma Q."/>
            <person name="Ju M."/>
            <person name="Zhao R."/>
            <person name="Li G."/>
            <person name="Mu C."/>
            <person name="Tian Q."/>
            <person name="Mei H."/>
            <person name="Zhang T."/>
            <person name="Gao T."/>
            <person name="Zhang H."/>
        </authorList>
    </citation>
    <scope>NUCLEOTIDE SEQUENCE</scope>
    <source>
        <strain evidence="2">K16</strain>
    </source>
</reference>
<proteinExistence type="predicted"/>
<evidence type="ECO:0000259" key="1">
    <source>
        <dbReference type="SMART" id="SM00360"/>
    </source>
</evidence>
<dbReference type="PANTHER" id="PTHR10693">
    <property type="entry name" value="RAS GTPASE-ACTIVATING PROTEIN-BINDING PROTEIN"/>
    <property type="match status" value="1"/>
</dbReference>
<dbReference type="EMBL" id="JACGWL010000006">
    <property type="protein sequence ID" value="KAK4399851.1"/>
    <property type="molecule type" value="Genomic_DNA"/>
</dbReference>
<protein>
    <recommendedName>
        <fullName evidence="1">RRM domain-containing protein</fullName>
    </recommendedName>
</protein>
<dbReference type="CDD" id="cd00590">
    <property type="entry name" value="RRM_SF"/>
    <property type="match status" value="1"/>
</dbReference>
<dbReference type="GO" id="GO:0003729">
    <property type="term" value="F:mRNA binding"/>
    <property type="evidence" value="ECO:0007669"/>
    <property type="project" value="TreeGrafter"/>
</dbReference>
<dbReference type="AlphaFoldDB" id="A0AAE1WUV1"/>
<dbReference type="GO" id="GO:1990904">
    <property type="term" value="C:ribonucleoprotein complex"/>
    <property type="evidence" value="ECO:0007669"/>
    <property type="project" value="TreeGrafter"/>
</dbReference>
<keyword evidence="3" id="KW-1185">Reference proteome</keyword>
<dbReference type="SMART" id="SM00360">
    <property type="entry name" value="RRM"/>
    <property type="match status" value="1"/>
</dbReference>
<dbReference type="Pfam" id="PF00076">
    <property type="entry name" value="RRM_1"/>
    <property type="match status" value="1"/>
</dbReference>
<gene>
    <name evidence="2" type="ORF">Sango_1091200</name>
</gene>